<accession>M1PAW3</accession>
<dbReference type="PATRIC" id="fig|1167006.5.peg.2448"/>
<dbReference type="Pfam" id="PF08780">
    <property type="entry name" value="NTase_sub_bind"/>
    <property type="match status" value="1"/>
</dbReference>
<keyword evidence="1" id="KW-0808">Transferase</keyword>
<organism evidence="1 2">
    <name type="scientific">Desulfocapsa sulfexigens (strain DSM 10523 / SB164P1)</name>
    <dbReference type="NCBI Taxonomy" id="1167006"/>
    <lineage>
        <taxon>Bacteria</taxon>
        <taxon>Pseudomonadati</taxon>
        <taxon>Thermodesulfobacteriota</taxon>
        <taxon>Desulfobulbia</taxon>
        <taxon>Desulfobulbales</taxon>
        <taxon>Desulfocapsaceae</taxon>
        <taxon>Desulfocapsa</taxon>
    </lineage>
</organism>
<gene>
    <name evidence="1" type="ordered locus">UWK_02252</name>
</gene>
<dbReference type="AlphaFoldDB" id="M1PAW3"/>
<dbReference type="KEGG" id="dsf:UWK_02252"/>
<keyword evidence="2" id="KW-1185">Reference proteome</keyword>
<dbReference type="OrthoDB" id="9810452at2"/>
<sequence length="138" mass="16694">MNQLKTIRWQQRFQNLEKAFRQLQRGLDIEHPSDIERQGIIQSFEFTFELSWKTLKDYLEAQGVICQFPREIIKKAFHHQIIDEGECWLDMLGKRNLLAHTYDETLAMESYRLIKQDFAPEITKLVKWFQECNEQEEN</sequence>
<dbReference type="HOGENOM" id="CLU_118479_1_0_7"/>
<dbReference type="EMBL" id="CP003985">
    <property type="protein sequence ID" value="AGF78792.1"/>
    <property type="molecule type" value="Genomic_DNA"/>
</dbReference>
<dbReference type="STRING" id="1167006.UWK_02252"/>
<proteinExistence type="predicted"/>
<dbReference type="Proteomes" id="UP000011721">
    <property type="component" value="Chromosome"/>
</dbReference>
<protein>
    <submittedName>
        <fullName evidence="1">Nucleotidyltransferase substrate binding protein, HI0074 family</fullName>
    </submittedName>
</protein>
<dbReference type="Gene3D" id="1.20.120.330">
    <property type="entry name" value="Nucleotidyltransferases domain 2"/>
    <property type="match status" value="1"/>
</dbReference>
<reference evidence="2" key="1">
    <citation type="journal article" date="2013" name="Stand. Genomic Sci.">
        <title>Complete genome sequence of Desulfocapsa sulfexigens, a marine deltaproteobacterium specialized in disproportionating inorganic sulfur compounds.</title>
        <authorList>
            <person name="Finster K.W."/>
            <person name="Kjeldsen K.U."/>
            <person name="Kube M."/>
            <person name="Reinhardt R."/>
            <person name="Mussmann M."/>
            <person name="Amann R."/>
            <person name="Schreiber L."/>
        </authorList>
    </citation>
    <scope>NUCLEOTIDE SEQUENCE [LARGE SCALE GENOMIC DNA]</scope>
    <source>
        <strain evidence="2">DSM 10523 / SB164P1</strain>
    </source>
</reference>
<dbReference type="NCBIfam" id="TIGR01987">
    <property type="entry name" value="HI0074"/>
    <property type="match status" value="1"/>
</dbReference>
<evidence type="ECO:0000313" key="2">
    <source>
        <dbReference type="Proteomes" id="UP000011721"/>
    </source>
</evidence>
<dbReference type="eggNOG" id="COG1669">
    <property type="taxonomic scope" value="Bacteria"/>
</dbReference>
<name>M1PAW3_DESSD</name>
<dbReference type="InterPro" id="IPR010235">
    <property type="entry name" value="HepT"/>
</dbReference>
<dbReference type="GO" id="GO:0016740">
    <property type="term" value="F:transferase activity"/>
    <property type="evidence" value="ECO:0007669"/>
    <property type="project" value="UniProtKB-KW"/>
</dbReference>
<evidence type="ECO:0000313" key="1">
    <source>
        <dbReference type="EMBL" id="AGF78792.1"/>
    </source>
</evidence>
<dbReference type="SUPFAM" id="SSF81593">
    <property type="entry name" value="Nucleotidyltransferase substrate binding subunit/domain"/>
    <property type="match status" value="1"/>
</dbReference>
<dbReference type="RefSeq" id="WP_015404480.1">
    <property type="nucleotide sequence ID" value="NC_020304.1"/>
</dbReference>